<dbReference type="EMBL" id="JBEVCJ010000001">
    <property type="protein sequence ID" value="MET1253746.1"/>
    <property type="molecule type" value="Genomic_DNA"/>
</dbReference>
<dbReference type="PANTHER" id="PTHR42752">
    <property type="entry name" value="IMIDAZOLONEPROPIONASE"/>
    <property type="match status" value="1"/>
</dbReference>
<keyword evidence="7" id="KW-0963">Cytoplasm</keyword>
<keyword evidence="5 7" id="KW-0862">Zinc</keyword>
<comment type="subcellular location">
    <subcellularLocation>
        <location evidence="7">Cytoplasm</location>
    </subcellularLocation>
</comment>
<feature type="binding site" evidence="7">
    <location>
        <position position="324"/>
    </location>
    <ligand>
        <name>4-imidazolone-5-propanoate</name>
        <dbReference type="ChEBI" id="CHEBI:77893"/>
    </ligand>
</feature>
<feature type="binding site" evidence="7">
    <location>
        <position position="76"/>
    </location>
    <ligand>
        <name>Zn(2+)</name>
        <dbReference type="ChEBI" id="CHEBI:29105"/>
    </ligand>
</feature>
<organism evidence="9 10">
    <name type="scientific">Aliikangiella maris</name>
    <dbReference type="NCBI Taxonomy" id="3162458"/>
    <lineage>
        <taxon>Bacteria</taxon>
        <taxon>Pseudomonadati</taxon>
        <taxon>Pseudomonadota</taxon>
        <taxon>Gammaproteobacteria</taxon>
        <taxon>Oceanospirillales</taxon>
        <taxon>Pleioneaceae</taxon>
        <taxon>Aliikangiella</taxon>
    </lineage>
</organism>
<comment type="function">
    <text evidence="7">Catalyzes the hydrolytic cleavage of the carbon-nitrogen bond in imidazolone-5-propanoate to yield N-formimidoyl-L-glutamate. It is the third step in the universal histidine degradation pathway.</text>
</comment>
<evidence type="ECO:0000256" key="6">
    <source>
        <dbReference type="ARBA" id="ARBA00023004"/>
    </source>
</evidence>
<feature type="binding site" evidence="7">
    <location>
        <position position="83"/>
    </location>
    <ligand>
        <name>4-imidazolone-5-propanoate</name>
        <dbReference type="ChEBI" id="CHEBI:77893"/>
    </ligand>
</feature>
<feature type="binding site" evidence="7">
    <location>
        <position position="247"/>
    </location>
    <ligand>
        <name>4-imidazolone-5-propanoate</name>
        <dbReference type="ChEBI" id="CHEBI:77893"/>
    </ligand>
</feature>
<evidence type="ECO:0000256" key="7">
    <source>
        <dbReference type="HAMAP-Rule" id="MF_00372"/>
    </source>
</evidence>
<evidence type="ECO:0000313" key="10">
    <source>
        <dbReference type="Proteomes" id="UP001548189"/>
    </source>
</evidence>
<sequence>MKNQFEMVIHNINIATMATTDDYGVIHDAAICINQGKIERIIKQVSQQPDITLDIETAIDGQGGWITPGLIDCHTHLIYGGNRANEFEMRLQGATYQEIAQSGGGIVATVNATRSSSEDELFKLAAKRLSYLIDEGVTSIEIKSGYGLDLKTEQKMLQVAKHLDQFSPVSVSKTFLGAHTVPPEFKGQDDAYIDLVCETMMPHLHQLGLIDCVDAFCENVGFTTAQTERVFQAAKQLGLPVKLHAEQLSDLGGSALASQYDAWSVDHLEYLSEHDIPLLKNSGTVATLLPGAFYFLNESQLPPIDGLRKHNVPIAIATDSNPGTSPCLSLLLMMNMATTLFKLTPHEALAGVTRHAAKALRIDEKVGMVKEGMQADLVLWDIETPAELSYRMAGNPCRAVIKNGKVILNKLPTEQ</sequence>
<dbReference type="Pfam" id="PF01979">
    <property type="entry name" value="Amidohydro_1"/>
    <property type="match status" value="1"/>
</dbReference>
<evidence type="ECO:0000256" key="5">
    <source>
        <dbReference type="ARBA" id="ARBA00022833"/>
    </source>
</evidence>
<keyword evidence="3 7" id="KW-0378">Hydrolase</keyword>
<evidence type="ECO:0000256" key="3">
    <source>
        <dbReference type="ARBA" id="ARBA00022801"/>
    </source>
</evidence>
<dbReference type="InterPro" id="IPR005920">
    <property type="entry name" value="HutI"/>
</dbReference>
<comment type="similarity">
    <text evidence="7">Belongs to the metallo-dependent hydrolases superfamily. HutI family.</text>
</comment>
<feature type="binding site" evidence="7">
    <location>
        <position position="146"/>
    </location>
    <ligand>
        <name>4-imidazolone-5-propanoate</name>
        <dbReference type="ChEBI" id="CHEBI:77893"/>
    </ligand>
</feature>
<dbReference type="InterPro" id="IPR032466">
    <property type="entry name" value="Metal_Hydrolase"/>
</dbReference>
<feature type="binding site" evidence="7">
    <location>
        <position position="319"/>
    </location>
    <ligand>
        <name>Fe(3+)</name>
        <dbReference type="ChEBI" id="CHEBI:29034"/>
    </ligand>
</feature>
<evidence type="ECO:0000256" key="1">
    <source>
        <dbReference type="ARBA" id="ARBA00012864"/>
    </source>
</evidence>
<feature type="binding site" evidence="7">
    <location>
        <position position="74"/>
    </location>
    <ligand>
        <name>Fe(3+)</name>
        <dbReference type="ChEBI" id="CHEBI:29034"/>
    </ligand>
</feature>
<feature type="binding site" evidence="7">
    <location>
        <position position="244"/>
    </location>
    <ligand>
        <name>Fe(3+)</name>
        <dbReference type="ChEBI" id="CHEBI:29034"/>
    </ligand>
</feature>
<feature type="binding site" evidence="7">
    <location>
        <position position="179"/>
    </location>
    <ligand>
        <name>4-imidazolone-5-propanoate</name>
        <dbReference type="ChEBI" id="CHEBI:77893"/>
    </ligand>
</feature>
<dbReference type="CDD" id="cd01296">
    <property type="entry name" value="Imidazolone-5PH"/>
    <property type="match status" value="1"/>
</dbReference>
<comment type="caution">
    <text evidence="9">The sequence shown here is derived from an EMBL/GenBank/DDBJ whole genome shotgun (WGS) entry which is preliminary data.</text>
</comment>
<keyword evidence="10" id="KW-1185">Reference proteome</keyword>
<feature type="binding site" evidence="7">
    <location>
        <position position="323"/>
    </location>
    <ligand>
        <name>N-formimidoyl-L-glutamate</name>
        <dbReference type="ChEBI" id="CHEBI:58928"/>
    </ligand>
</feature>
<proteinExistence type="inferred from homology"/>
<evidence type="ECO:0000256" key="2">
    <source>
        <dbReference type="ARBA" id="ARBA00022723"/>
    </source>
</evidence>
<dbReference type="PANTHER" id="PTHR42752:SF1">
    <property type="entry name" value="IMIDAZOLONEPROPIONASE-RELATED"/>
    <property type="match status" value="1"/>
</dbReference>
<feature type="binding site" evidence="7">
    <location>
        <position position="146"/>
    </location>
    <ligand>
        <name>N-formimidoyl-L-glutamate</name>
        <dbReference type="ChEBI" id="CHEBI:58928"/>
    </ligand>
</feature>
<evidence type="ECO:0000313" key="9">
    <source>
        <dbReference type="EMBL" id="MET1253746.1"/>
    </source>
</evidence>
<protein>
    <recommendedName>
        <fullName evidence="1 7">Imidazolonepropionase</fullName>
        <ecNumber evidence="1 7">3.5.2.7</ecNumber>
    </recommendedName>
    <alternativeName>
        <fullName evidence="7">Imidazolone-5-propionate hydrolase</fullName>
    </alternativeName>
</protein>
<feature type="domain" description="Amidohydrolase-related" evidence="8">
    <location>
        <begin position="65"/>
        <end position="406"/>
    </location>
</feature>
<comment type="cofactor">
    <cofactor evidence="7">
        <name>Zn(2+)</name>
        <dbReference type="ChEBI" id="CHEBI:29105"/>
    </cofactor>
    <cofactor evidence="7">
        <name>Fe(3+)</name>
        <dbReference type="ChEBI" id="CHEBI:29034"/>
    </cofactor>
    <text evidence="7">Binds 1 zinc or iron ion per subunit.</text>
</comment>
<dbReference type="Proteomes" id="UP001548189">
    <property type="component" value="Unassembled WGS sequence"/>
</dbReference>
<evidence type="ECO:0000256" key="4">
    <source>
        <dbReference type="ARBA" id="ARBA00022808"/>
    </source>
</evidence>
<keyword evidence="4 7" id="KW-0369">Histidine metabolism</keyword>
<keyword evidence="2 7" id="KW-0479">Metal-binding</keyword>
<dbReference type="Gene3D" id="2.30.40.10">
    <property type="entry name" value="Urease, subunit C, domain 1"/>
    <property type="match status" value="1"/>
</dbReference>
<dbReference type="InterPro" id="IPR006680">
    <property type="entry name" value="Amidohydro-rel"/>
</dbReference>
<name>A0ABV2BP72_9GAMM</name>
<feature type="binding site" evidence="7">
    <location>
        <position position="321"/>
    </location>
    <ligand>
        <name>N-formimidoyl-L-glutamate</name>
        <dbReference type="ChEBI" id="CHEBI:58928"/>
    </ligand>
</feature>
<dbReference type="NCBIfam" id="TIGR01224">
    <property type="entry name" value="hutI"/>
    <property type="match status" value="1"/>
</dbReference>
<dbReference type="GO" id="GO:0050480">
    <property type="term" value="F:imidazolonepropionase activity"/>
    <property type="evidence" value="ECO:0007669"/>
    <property type="project" value="UniProtKB-EC"/>
</dbReference>
<comment type="catalytic activity">
    <reaction evidence="7">
        <text>4-imidazolone-5-propanoate + H2O = N-formimidoyl-L-glutamate</text>
        <dbReference type="Rhea" id="RHEA:23660"/>
        <dbReference type="ChEBI" id="CHEBI:15377"/>
        <dbReference type="ChEBI" id="CHEBI:58928"/>
        <dbReference type="ChEBI" id="CHEBI:77893"/>
        <dbReference type="EC" id="3.5.2.7"/>
    </reaction>
</comment>
<dbReference type="RefSeq" id="WP_353873288.1">
    <property type="nucleotide sequence ID" value="NZ_JBEVCJ010000001.1"/>
</dbReference>
<keyword evidence="6 7" id="KW-0408">Iron</keyword>
<gene>
    <name evidence="7 9" type="primary">hutI</name>
    <name evidence="9" type="ORF">ABVT43_01280</name>
</gene>
<dbReference type="EC" id="3.5.2.7" evidence="1 7"/>
<feature type="binding site" evidence="7">
    <location>
        <position position="319"/>
    </location>
    <ligand>
        <name>Zn(2+)</name>
        <dbReference type="ChEBI" id="CHEBI:29105"/>
    </ligand>
</feature>
<evidence type="ECO:0000259" key="8">
    <source>
        <dbReference type="Pfam" id="PF01979"/>
    </source>
</evidence>
<dbReference type="Gene3D" id="3.20.20.140">
    <property type="entry name" value="Metal-dependent hydrolases"/>
    <property type="match status" value="1"/>
</dbReference>
<dbReference type="HAMAP" id="MF_00372">
    <property type="entry name" value="HutI"/>
    <property type="match status" value="1"/>
</dbReference>
<comment type="pathway">
    <text evidence="7">Amino-acid degradation; L-histidine degradation into L-glutamate; N-formimidoyl-L-glutamate from L-histidine: step 3/3.</text>
</comment>
<dbReference type="SUPFAM" id="SSF51338">
    <property type="entry name" value="Composite domain of metallo-dependent hydrolases"/>
    <property type="match status" value="1"/>
</dbReference>
<feature type="binding site" evidence="7">
    <location>
        <position position="244"/>
    </location>
    <ligand>
        <name>Zn(2+)</name>
        <dbReference type="ChEBI" id="CHEBI:29105"/>
    </ligand>
</feature>
<reference evidence="9 10" key="1">
    <citation type="submission" date="2024-06" db="EMBL/GenBank/DDBJ databases">
        <authorList>
            <person name="Li F."/>
        </authorList>
    </citation>
    <scope>NUCLEOTIDE SEQUENCE [LARGE SCALE GENOMIC DNA]</scope>
    <source>
        <strain evidence="9 10">GXAS 311</strain>
    </source>
</reference>
<dbReference type="InterPro" id="IPR011059">
    <property type="entry name" value="Metal-dep_hydrolase_composite"/>
</dbReference>
<feature type="binding site" evidence="7">
    <location>
        <position position="76"/>
    </location>
    <ligand>
        <name>Fe(3+)</name>
        <dbReference type="ChEBI" id="CHEBI:29034"/>
    </ligand>
</feature>
<dbReference type="SUPFAM" id="SSF51556">
    <property type="entry name" value="Metallo-dependent hydrolases"/>
    <property type="match status" value="1"/>
</dbReference>
<accession>A0ABV2BP72</accession>
<feature type="binding site" evidence="7">
    <location>
        <position position="74"/>
    </location>
    <ligand>
        <name>Zn(2+)</name>
        <dbReference type="ChEBI" id="CHEBI:29105"/>
    </ligand>
</feature>